<dbReference type="PANTHER" id="PTHR31221">
    <property type="entry name" value="WRKY TRANSCRIPTION FACTOR PROTEIN 1-RELATED"/>
    <property type="match status" value="1"/>
</dbReference>
<dbReference type="FunFam" id="2.20.25.80:FF:000006">
    <property type="entry name" value="WRKY transcription factor"/>
    <property type="match status" value="1"/>
</dbReference>
<evidence type="ECO:0000313" key="10">
    <source>
        <dbReference type="Proteomes" id="UP000467840"/>
    </source>
</evidence>
<evidence type="ECO:0000256" key="3">
    <source>
        <dbReference type="ARBA" id="ARBA00023015"/>
    </source>
</evidence>
<keyword evidence="4" id="KW-0238">DNA-binding</keyword>
<evidence type="ECO:0000256" key="2">
    <source>
        <dbReference type="ARBA" id="ARBA00022737"/>
    </source>
</evidence>
<feature type="domain" description="WRKY" evidence="8">
    <location>
        <begin position="142"/>
        <end position="201"/>
    </location>
</feature>
<dbReference type="GO" id="GO:0043565">
    <property type="term" value="F:sequence-specific DNA binding"/>
    <property type="evidence" value="ECO:0007669"/>
    <property type="project" value="InterPro"/>
</dbReference>
<keyword evidence="10" id="KW-1185">Reference proteome</keyword>
<dbReference type="Gene3D" id="2.20.25.80">
    <property type="entry name" value="WRKY domain"/>
    <property type="match status" value="1"/>
</dbReference>
<comment type="caution">
    <text evidence="9">The sequence shown here is derived from an EMBL/GenBank/DDBJ whole genome shotgun (WGS) entry which is preliminary data.</text>
</comment>
<reference evidence="9 10" key="1">
    <citation type="journal article" date="2020" name="Mol. Plant">
        <title>The Chromosome-Based Rubber Tree Genome Provides New Insights into Spurge Genome Evolution and Rubber Biosynthesis.</title>
        <authorList>
            <person name="Liu J."/>
            <person name="Shi C."/>
            <person name="Shi C.C."/>
            <person name="Li W."/>
            <person name="Zhang Q.J."/>
            <person name="Zhang Y."/>
            <person name="Li K."/>
            <person name="Lu H.F."/>
            <person name="Shi C."/>
            <person name="Zhu S.T."/>
            <person name="Xiao Z.Y."/>
            <person name="Nan H."/>
            <person name="Yue Y."/>
            <person name="Zhu X.G."/>
            <person name="Wu Y."/>
            <person name="Hong X.N."/>
            <person name="Fan G.Y."/>
            <person name="Tong Y."/>
            <person name="Zhang D."/>
            <person name="Mao C.L."/>
            <person name="Liu Y.L."/>
            <person name="Hao S.J."/>
            <person name="Liu W.Q."/>
            <person name="Lv M.Q."/>
            <person name="Zhang H.B."/>
            <person name="Liu Y."/>
            <person name="Hu-Tang G.R."/>
            <person name="Wang J.P."/>
            <person name="Wang J.H."/>
            <person name="Sun Y.H."/>
            <person name="Ni S.B."/>
            <person name="Chen W.B."/>
            <person name="Zhang X.C."/>
            <person name="Jiao Y.N."/>
            <person name="Eichler E.E."/>
            <person name="Li G.H."/>
            <person name="Liu X."/>
            <person name="Gao L.Z."/>
        </authorList>
    </citation>
    <scope>NUCLEOTIDE SEQUENCE [LARGE SCALE GENOMIC DNA]</scope>
    <source>
        <strain evidence="10">cv. GT1</strain>
        <tissue evidence="9">Leaf</tissue>
    </source>
</reference>
<dbReference type="Pfam" id="PF03106">
    <property type="entry name" value="WRKY"/>
    <property type="match status" value="1"/>
</dbReference>
<evidence type="ECO:0000256" key="4">
    <source>
        <dbReference type="ARBA" id="ARBA00023125"/>
    </source>
</evidence>
<evidence type="ECO:0000259" key="8">
    <source>
        <dbReference type="PROSITE" id="PS50811"/>
    </source>
</evidence>
<dbReference type="SUPFAM" id="SSF118290">
    <property type="entry name" value="WRKY DNA-binding domain"/>
    <property type="match status" value="1"/>
</dbReference>
<evidence type="ECO:0000256" key="5">
    <source>
        <dbReference type="ARBA" id="ARBA00023163"/>
    </source>
</evidence>
<evidence type="ECO:0000256" key="7">
    <source>
        <dbReference type="SAM" id="MobiDB-lite"/>
    </source>
</evidence>
<keyword evidence="3" id="KW-0805">Transcription regulation</keyword>
<dbReference type="PANTHER" id="PTHR31221:SF360">
    <property type="entry name" value="WRKY DOMAIN-CONTAINING PROTEIN"/>
    <property type="match status" value="1"/>
</dbReference>
<dbReference type="GO" id="GO:0003700">
    <property type="term" value="F:DNA-binding transcription factor activity"/>
    <property type="evidence" value="ECO:0007669"/>
    <property type="project" value="InterPro"/>
</dbReference>
<proteinExistence type="predicted"/>
<dbReference type="PROSITE" id="PS50811">
    <property type="entry name" value="WRKY"/>
    <property type="match status" value="1"/>
</dbReference>
<dbReference type="AlphaFoldDB" id="A0A6A6K4I3"/>
<gene>
    <name evidence="9" type="ORF">GH714_043421</name>
</gene>
<dbReference type="GO" id="GO:0005634">
    <property type="term" value="C:nucleus"/>
    <property type="evidence" value="ECO:0007669"/>
    <property type="project" value="UniProtKB-SubCell"/>
</dbReference>
<evidence type="ECO:0000256" key="1">
    <source>
        <dbReference type="ARBA" id="ARBA00004123"/>
    </source>
</evidence>
<accession>A0A6A6K4I3</accession>
<sequence>MTLLWTPFYHRYSFPPKHLIRTTLLMEFSSSVPMMRRRMLSEEAFPREERPNVGSKRIGLILPVIRADVDKGSSASSFRFKPHKGPGPVPDFTILKIRWIMLMWLAIKRLYKWNSSPGKTLDPRSSGGRERAFPARGIGRNLEDGYNWRKYGQKQVKGSENPRSYSKCTHPYCQVRKKIERSPDGQIMEVIYKGAHNHPKPQPNHRAQVGTTSSFDEMPEMDEGSETCIKVEVGSVLKNSSPGPKDVKVGSDRRLMSQPFRSRQPLVKPKIEQREDDVYDTGRPELIM</sequence>
<organism evidence="9 10">
    <name type="scientific">Hevea brasiliensis</name>
    <name type="common">Para rubber tree</name>
    <name type="synonym">Siphonia brasiliensis</name>
    <dbReference type="NCBI Taxonomy" id="3981"/>
    <lineage>
        <taxon>Eukaryota</taxon>
        <taxon>Viridiplantae</taxon>
        <taxon>Streptophyta</taxon>
        <taxon>Embryophyta</taxon>
        <taxon>Tracheophyta</taxon>
        <taxon>Spermatophyta</taxon>
        <taxon>Magnoliopsida</taxon>
        <taxon>eudicotyledons</taxon>
        <taxon>Gunneridae</taxon>
        <taxon>Pentapetalae</taxon>
        <taxon>rosids</taxon>
        <taxon>fabids</taxon>
        <taxon>Malpighiales</taxon>
        <taxon>Euphorbiaceae</taxon>
        <taxon>Crotonoideae</taxon>
        <taxon>Micrandreae</taxon>
        <taxon>Hevea</taxon>
    </lineage>
</organism>
<feature type="compositionally biased region" description="Basic and acidic residues" evidence="7">
    <location>
        <begin position="245"/>
        <end position="255"/>
    </location>
</feature>
<comment type="subcellular location">
    <subcellularLocation>
        <location evidence="1">Nucleus</location>
    </subcellularLocation>
</comment>
<keyword evidence="6" id="KW-0539">Nucleus</keyword>
<dbReference type="InterPro" id="IPR044810">
    <property type="entry name" value="WRKY_plant"/>
</dbReference>
<evidence type="ECO:0000256" key="6">
    <source>
        <dbReference type="ARBA" id="ARBA00023242"/>
    </source>
</evidence>
<dbReference type="InterPro" id="IPR003657">
    <property type="entry name" value="WRKY_dom"/>
</dbReference>
<feature type="region of interest" description="Disordered" evidence="7">
    <location>
        <begin position="236"/>
        <end position="288"/>
    </location>
</feature>
<dbReference type="Proteomes" id="UP000467840">
    <property type="component" value="Unassembled WGS sequence"/>
</dbReference>
<name>A0A6A6K4I3_HEVBR</name>
<keyword evidence="5" id="KW-0804">Transcription</keyword>
<feature type="region of interest" description="Disordered" evidence="7">
    <location>
        <begin position="117"/>
        <end position="136"/>
    </location>
</feature>
<dbReference type="EMBL" id="JAAGAX010000020">
    <property type="protein sequence ID" value="KAF2283098.1"/>
    <property type="molecule type" value="Genomic_DNA"/>
</dbReference>
<dbReference type="SMART" id="SM00774">
    <property type="entry name" value="WRKY"/>
    <property type="match status" value="1"/>
</dbReference>
<keyword evidence="2" id="KW-0677">Repeat</keyword>
<protein>
    <recommendedName>
        <fullName evidence="8">WRKY domain-containing protein</fullName>
    </recommendedName>
</protein>
<dbReference type="InterPro" id="IPR036576">
    <property type="entry name" value="WRKY_dom_sf"/>
</dbReference>
<evidence type="ECO:0000313" key="9">
    <source>
        <dbReference type="EMBL" id="KAF2283098.1"/>
    </source>
</evidence>